<evidence type="ECO:0000256" key="9">
    <source>
        <dbReference type="SAM" id="MobiDB-lite"/>
    </source>
</evidence>
<dbReference type="OrthoDB" id="1868374at2759"/>
<organism evidence="10 11">
    <name type="scientific">Microthlaspi erraticum</name>
    <dbReference type="NCBI Taxonomy" id="1685480"/>
    <lineage>
        <taxon>Eukaryota</taxon>
        <taxon>Viridiplantae</taxon>
        <taxon>Streptophyta</taxon>
        <taxon>Embryophyta</taxon>
        <taxon>Tracheophyta</taxon>
        <taxon>Spermatophyta</taxon>
        <taxon>Magnoliopsida</taxon>
        <taxon>eudicotyledons</taxon>
        <taxon>Gunneridae</taxon>
        <taxon>Pentapetalae</taxon>
        <taxon>rosids</taxon>
        <taxon>malvids</taxon>
        <taxon>Brassicales</taxon>
        <taxon>Brassicaceae</taxon>
        <taxon>Coluteocarpeae</taxon>
        <taxon>Microthlaspi</taxon>
    </lineage>
</organism>
<evidence type="ECO:0000256" key="2">
    <source>
        <dbReference type="ARBA" id="ARBA00009177"/>
    </source>
</evidence>
<evidence type="ECO:0000256" key="6">
    <source>
        <dbReference type="ARBA" id="ARBA00023136"/>
    </source>
</evidence>
<evidence type="ECO:0000256" key="1">
    <source>
        <dbReference type="ARBA" id="ARBA00004127"/>
    </source>
</evidence>
<dbReference type="PANTHER" id="PTHR31752:SF4">
    <property type="entry name" value="AUXIN EFFLUX CARRIER COMPONENT 2"/>
    <property type="match status" value="1"/>
</dbReference>
<feature type="transmembrane region" description="Helical" evidence="8">
    <location>
        <begin position="132"/>
        <end position="152"/>
    </location>
</feature>
<reference evidence="10" key="1">
    <citation type="submission" date="2020-01" db="EMBL/GenBank/DDBJ databases">
        <authorList>
            <person name="Mishra B."/>
        </authorList>
    </citation>
    <scope>NUCLEOTIDE SEQUENCE [LARGE SCALE GENOMIC DNA]</scope>
</reference>
<dbReference type="InterPro" id="IPR004776">
    <property type="entry name" value="Mem_transp_PIN-like"/>
</dbReference>
<keyword evidence="7 8" id="KW-0927">Auxin signaling pathway</keyword>
<dbReference type="AlphaFoldDB" id="A0A6D2KZE7"/>
<feature type="transmembrane region" description="Helical" evidence="8">
    <location>
        <begin position="569"/>
        <end position="591"/>
    </location>
</feature>
<evidence type="ECO:0000313" key="10">
    <source>
        <dbReference type="EMBL" id="CAA7062448.1"/>
    </source>
</evidence>
<accession>A0A6D2KZE7</accession>
<keyword evidence="6 8" id="KW-0472">Membrane</keyword>
<evidence type="ECO:0000256" key="8">
    <source>
        <dbReference type="RuleBase" id="RU362108"/>
    </source>
</evidence>
<comment type="subcellular location">
    <subcellularLocation>
        <location evidence="1">Endomembrane system</location>
        <topology evidence="1">Multi-pass membrane protein</topology>
    </subcellularLocation>
    <subcellularLocation>
        <location evidence="8">Membrane</location>
        <topology evidence="8">Multi-pass membrane protein</topology>
    </subcellularLocation>
</comment>
<comment type="similarity">
    <text evidence="2 8">Belongs to the auxin efflux carrier (TC 2.A.69.1) family.</text>
</comment>
<feature type="region of interest" description="Disordered" evidence="9">
    <location>
        <begin position="437"/>
        <end position="485"/>
    </location>
</feature>
<gene>
    <name evidence="10" type="ORF">MERR_LOCUS49684</name>
</gene>
<name>A0A6D2KZE7_9BRAS</name>
<dbReference type="InterPro" id="IPR051107">
    <property type="entry name" value="Auxin_Efflux_Carrier"/>
</dbReference>
<evidence type="ECO:0000256" key="3">
    <source>
        <dbReference type="ARBA" id="ARBA00022448"/>
    </source>
</evidence>
<proteinExistence type="inferred from homology"/>
<keyword evidence="3 8" id="KW-0813">Transport</keyword>
<comment type="function">
    <text evidence="8">May act as a component of the auxin efflux carrier.</text>
</comment>
<dbReference type="GO" id="GO:0009734">
    <property type="term" value="P:auxin-activated signaling pathway"/>
    <property type="evidence" value="ECO:0007669"/>
    <property type="project" value="UniProtKB-UniRule"/>
</dbReference>
<dbReference type="PANTHER" id="PTHR31752">
    <property type="entry name" value="AUXIN EFFLUX CARRIER COMPONENT 1B-RELATED"/>
    <property type="match status" value="1"/>
</dbReference>
<protein>
    <recommendedName>
        <fullName evidence="8">Auxin efflux carrier component</fullName>
    </recommendedName>
</protein>
<feature type="compositionally biased region" description="Polar residues" evidence="9">
    <location>
        <begin position="300"/>
        <end position="312"/>
    </location>
</feature>
<dbReference type="GO" id="GO:0009926">
    <property type="term" value="P:auxin polar transport"/>
    <property type="evidence" value="ECO:0007669"/>
    <property type="project" value="TreeGrafter"/>
</dbReference>
<evidence type="ECO:0000256" key="5">
    <source>
        <dbReference type="ARBA" id="ARBA00022989"/>
    </source>
</evidence>
<dbReference type="Pfam" id="PF03547">
    <property type="entry name" value="Mem_trans"/>
    <property type="match status" value="1"/>
</dbReference>
<comment type="caution">
    <text evidence="8">Lacks conserved residue(s) required for the propagation of feature annotation.</text>
</comment>
<dbReference type="GO" id="GO:0005886">
    <property type="term" value="C:plasma membrane"/>
    <property type="evidence" value="ECO:0007669"/>
    <property type="project" value="TreeGrafter"/>
</dbReference>
<comment type="caution">
    <text evidence="10">The sequence shown here is derived from an EMBL/GenBank/DDBJ whole genome shotgun (WGS) entry which is preliminary data.</text>
</comment>
<dbReference type="InterPro" id="IPR014024">
    <property type="entry name" value="Auxin_eff_plant"/>
</dbReference>
<feature type="transmembrane region" description="Helical" evidence="8">
    <location>
        <begin position="71"/>
        <end position="89"/>
    </location>
</feature>
<evidence type="ECO:0000313" key="11">
    <source>
        <dbReference type="Proteomes" id="UP000467841"/>
    </source>
</evidence>
<evidence type="ECO:0000256" key="4">
    <source>
        <dbReference type="ARBA" id="ARBA00022692"/>
    </source>
</evidence>
<feature type="region of interest" description="Disordered" evidence="9">
    <location>
        <begin position="294"/>
        <end position="380"/>
    </location>
</feature>
<feature type="region of interest" description="Disordered" evidence="9">
    <location>
        <begin position="403"/>
        <end position="422"/>
    </location>
</feature>
<dbReference type="Proteomes" id="UP000467841">
    <property type="component" value="Unassembled WGS sequence"/>
</dbReference>
<feature type="transmembrane region" description="Helical" evidence="8">
    <location>
        <begin position="629"/>
        <end position="648"/>
    </location>
</feature>
<dbReference type="GO" id="GO:0005783">
    <property type="term" value="C:endoplasmic reticulum"/>
    <property type="evidence" value="ECO:0007669"/>
    <property type="project" value="TreeGrafter"/>
</dbReference>
<feature type="compositionally biased region" description="Polar residues" evidence="9">
    <location>
        <begin position="449"/>
        <end position="462"/>
    </location>
</feature>
<keyword evidence="5 8" id="KW-1133">Transmembrane helix</keyword>
<feature type="compositionally biased region" description="Gly residues" evidence="9">
    <location>
        <begin position="366"/>
        <end position="377"/>
    </location>
</feature>
<feature type="transmembrane region" description="Helical" evidence="8">
    <location>
        <begin position="597"/>
        <end position="617"/>
    </location>
</feature>
<feature type="transmembrane region" description="Helical" evidence="8">
    <location>
        <begin position="42"/>
        <end position="59"/>
    </location>
</feature>
<feature type="transmembrane region" description="Helical" evidence="8">
    <location>
        <begin position="538"/>
        <end position="557"/>
    </location>
</feature>
<sequence length="651" mass="69726">MITGKDMYDVLAAMVPLYVAMILAYGSVRWWGIFTPDQCSGINRFVAVFAVPLLSFHFISSNDPYAMNYHFLAADSLQKVVILAALFLWQAFSRRGSLEWMITLFSLSTLPNTLVMGIPLLRAMYGDFSGNLMVQIVVLQSIIWYTLMLFLFEFRGAKLLISEQFPETAGSITSFRVDSDVISLNGREPLQTDAEIGDDGKLHVVVRRSSAASSMISSFNKSHGGGHNSSMITPRASNLTGVEIYSVQSSREPTPRASSFNQTDFYAMFNASKAPSPRHGHGYTNSYGGSGAGPGGDVYSLQSSKGVTPRTSNFDEELVKTKKGRGGRSKSGELYNNNSVPSYPPPNPMFTGSTSGASGVKKKESGGGGSGGAGGGQNKEMNMFVWSSSASPVSEANARNAMTRGASTDLSTDPKASLPPQDNLATKAMQNLIENMTPGRKGHVETDQDGNNEGKSGVNSSPYMGKKGSDVEDGGPGGPRKQQMPPASVMTRLILIMVWRKLIRNPNTYSSLIGLAWSLVSFKWNIKMPTIVSGSISILSDAGLGMAMFSLGLFMALQPKIIACGKSVAIFAMAVRFLTGPAVIAATSIAIGIRGSLLHIAIVQAALPQGIVPFVFAKEYNVHPDILSTAVIFGMLVALPVTVLYYVLLGL</sequence>
<dbReference type="NCBIfam" id="TIGR00946">
    <property type="entry name" value="2a69"/>
    <property type="match status" value="1"/>
</dbReference>
<keyword evidence="4 8" id="KW-0812">Transmembrane</keyword>
<keyword evidence="11" id="KW-1185">Reference proteome</keyword>
<feature type="transmembrane region" description="Helical" evidence="8">
    <location>
        <begin position="101"/>
        <end position="120"/>
    </location>
</feature>
<dbReference type="EMBL" id="CACVBM020001940">
    <property type="protein sequence ID" value="CAA7062448.1"/>
    <property type="molecule type" value="Genomic_DNA"/>
</dbReference>
<dbReference type="GO" id="GO:0010329">
    <property type="term" value="F:auxin efflux transmembrane transporter activity"/>
    <property type="evidence" value="ECO:0007669"/>
    <property type="project" value="TreeGrafter"/>
</dbReference>
<feature type="transmembrane region" description="Helical" evidence="8">
    <location>
        <begin position="12"/>
        <end position="30"/>
    </location>
</feature>
<evidence type="ECO:0000256" key="7">
    <source>
        <dbReference type="ARBA" id="ARBA00023294"/>
    </source>
</evidence>